<feature type="non-terminal residue" evidence="2">
    <location>
        <position position="1"/>
    </location>
</feature>
<dbReference type="Proteomes" id="UP001215598">
    <property type="component" value="Unassembled WGS sequence"/>
</dbReference>
<evidence type="ECO:0008006" key="4">
    <source>
        <dbReference type="Google" id="ProtNLM"/>
    </source>
</evidence>
<reference evidence="2" key="1">
    <citation type="submission" date="2023-03" db="EMBL/GenBank/DDBJ databases">
        <title>Massive genome expansion in bonnet fungi (Mycena s.s.) driven by repeated elements and novel gene families across ecological guilds.</title>
        <authorList>
            <consortium name="Lawrence Berkeley National Laboratory"/>
            <person name="Harder C.B."/>
            <person name="Miyauchi S."/>
            <person name="Viragh M."/>
            <person name="Kuo A."/>
            <person name="Thoen E."/>
            <person name="Andreopoulos B."/>
            <person name="Lu D."/>
            <person name="Skrede I."/>
            <person name="Drula E."/>
            <person name="Henrissat B."/>
            <person name="Morin E."/>
            <person name="Kohler A."/>
            <person name="Barry K."/>
            <person name="LaButti K."/>
            <person name="Morin E."/>
            <person name="Salamov A."/>
            <person name="Lipzen A."/>
            <person name="Mereny Z."/>
            <person name="Hegedus B."/>
            <person name="Baldrian P."/>
            <person name="Stursova M."/>
            <person name="Weitz H."/>
            <person name="Taylor A."/>
            <person name="Grigoriev I.V."/>
            <person name="Nagy L.G."/>
            <person name="Martin F."/>
            <person name="Kauserud H."/>
        </authorList>
    </citation>
    <scope>NUCLEOTIDE SEQUENCE</scope>
    <source>
        <strain evidence="2">CBHHK182m</strain>
    </source>
</reference>
<gene>
    <name evidence="2" type="ORF">B0H16DRAFT_1591149</name>
</gene>
<feature type="coiled-coil region" evidence="1">
    <location>
        <begin position="15"/>
        <end position="53"/>
    </location>
</feature>
<organism evidence="2 3">
    <name type="scientific">Mycena metata</name>
    <dbReference type="NCBI Taxonomy" id="1033252"/>
    <lineage>
        <taxon>Eukaryota</taxon>
        <taxon>Fungi</taxon>
        <taxon>Dikarya</taxon>
        <taxon>Basidiomycota</taxon>
        <taxon>Agaricomycotina</taxon>
        <taxon>Agaricomycetes</taxon>
        <taxon>Agaricomycetidae</taxon>
        <taxon>Agaricales</taxon>
        <taxon>Marasmiineae</taxon>
        <taxon>Mycenaceae</taxon>
        <taxon>Mycena</taxon>
    </lineage>
</organism>
<evidence type="ECO:0000256" key="1">
    <source>
        <dbReference type="SAM" id="Coils"/>
    </source>
</evidence>
<sequence>MERFELSQPPTSMSVQELEARIDEISADIEVQKQLIKQLVQQLERSRSAVQRQLNSLRDPVSRLPLEISSEIFLQCLPEHSRGRPRAHSAPMLLMSICNTWSDIALSTSALWSNIQLNSPQAKILRLWLQRARNHTCSVTLRRALDVAVANLLTEHSAQLKHLEIYDEDPVGSLALTAGGSFPDLETLTICSVMNRDGEWDTPNLSDVIQLLRLTPNLVECTLDTLYTYDDTSPRSTTMLVLPWLTCMNFGLNEHNLLSHDDILSHLSLPALQTLVVPFNYISHADFSLFLERSSPPLQKLVTGAALPFSELNQYLRLLPSLTHLDLFTTSQTFTDDFFPALADSSSQFVPELRDLKIQHTISDFVYETLLPALYARRTRLASFRATSWSCTSALGAGVSDTLGELAAGGMEIYIGGAQGDLFKSSPDL</sequence>
<proteinExistence type="predicted"/>
<protein>
    <recommendedName>
        <fullName evidence="4">F-box domain-containing protein</fullName>
    </recommendedName>
</protein>
<dbReference type="Gene3D" id="3.80.10.10">
    <property type="entry name" value="Ribonuclease Inhibitor"/>
    <property type="match status" value="1"/>
</dbReference>
<comment type="caution">
    <text evidence="2">The sequence shown here is derived from an EMBL/GenBank/DDBJ whole genome shotgun (WGS) entry which is preliminary data.</text>
</comment>
<name>A0AAD7HU61_9AGAR</name>
<dbReference type="EMBL" id="JARKIB010000181">
    <property type="protein sequence ID" value="KAJ7727250.1"/>
    <property type="molecule type" value="Genomic_DNA"/>
</dbReference>
<evidence type="ECO:0000313" key="3">
    <source>
        <dbReference type="Proteomes" id="UP001215598"/>
    </source>
</evidence>
<dbReference type="AlphaFoldDB" id="A0AAD7HU61"/>
<accession>A0AAD7HU61</accession>
<dbReference type="SUPFAM" id="SSF52047">
    <property type="entry name" value="RNI-like"/>
    <property type="match status" value="1"/>
</dbReference>
<dbReference type="InterPro" id="IPR032675">
    <property type="entry name" value="LRR_dom_sf"/>
</dbReference>
<evidence type="ECO:0000313" key="2">
    <source>
        <dbReference type="EMBL" id="KAJ7727250.1"/>
    </source>
</evidence>
<keyword evidence="1" id="KW-0175">Coiled coil</keyword>
<keyword evidence="3" id="KW-1185">Reference proteome</keyword>